<organism evidence="1 2">
    <name type="scientific">Matsumuraeses phaseoli granulovirus</name>
    <dbReference type="NCBI Taxonomy" id="2760664"/>
    <lineage>
        <taxon>Viruses</taxon>
        <taxon>Viruses incertae sedis</taxon>
        <taxon>Naldaviricetes</taxon>
        <taxon>Lefavirales</taxon>
        <taxon>Baculoviridae</taxon>
        <taxon>Betabaculovirus</taxon>
        <taxon>Betabaculovirus maphaseoli</taxon>
    </lineage>
</organism>
<sequence length="1133" mass="134253">MSVEDIMNSYESVSQSESVSYQYWYFTNGTKIVRRECKDVAFIINLLNSASEAEHNWCMVPNYFNTKVIPFLPYKDYVRLNKENPQMFLFTNIRNVLMSDTKHMGDYIIWPNMSAHFLGWIMYLYLNGQYKLAASIPLVNNDKLGAVNLLSNEDLNFDISCKIFKDEKIIFTNTDSTPSINVFTLEPKRESTIEVLFDKKYINANTKMWTEYLLNNEEIDVLNFLPEYHFICEKINFEQLRWSDGKNKEIKSVTDIKMKSLGSSVDRISPCSNFEIELKKAIEECLEIVNTQMINKSPPSFNNDQLLNFYLKSSNYSTFYILIISVWQYCEASINMHNQYNIEDILFFVKWLCLSVDGGEDLFVDNLIYFSSKNTSKNFMNSLYFFIAPSQGVDKMNEFFDAISSYYSLHLSIYSKTESWTINSNTVSICDIDLPIKSVGFFKKLKVGKFDYIFNGNTYENYKNKKEHALASTYEASPEVSVSTLLFNKTLNFYMTQDGLFDVCKKVYKEPCPFIVMSTLKKNYITRDQVYLDQSIFFRLYQTIDKDLNLFKVYHARKFLDDYDILIKNLKDISLVGEKMNGVREELEAKWRDTINWLLEYKASDLIVMIIKLQDKLSLPINNIIKYDVDVDLMGLQVAVVCHLVWPNSKIETFFWAIQCITFQDFEDWLEDYDYEGLVTLEIFENKKKIIEAMHRWLYKINYREDDVFSQLKLIIEGVDKRDDKKYETNRVIKNIGNEYKKYKKIPNEYNVWTDNLIEHRKNENMYTWLTRFYVRMFFRDYVGDQNLLMSVVEGFSYFRVFTNFHANNSKVMINFCASLAIPVDNEKMCIVLTSMPNCGKNSLWQLLMEIILVAKQDKDKYKHNKDERDEKVKTYESQLYVMNEAEKFSKNFLKSMVDSNRIDSARCNYSVMENFNITFKVLVCNNEEDKIFVTDGYDKACSNRIGQIYFDHYFDPEIKRFTGSLYEHHIKKRYCEVKDINFKLISSIKQFLANVLKYNCNPDDGLLYYKYILQGDNTYKHNKKCLYIYNTRLEALLYVMNVKECKTAPEFGEEVLYDLIKCAEKYVTQMVHWQWRKTISFEVLCSDFKRKFNTPRHYNTETKTYQNLTISMDEKYFKQYAPKFKANVDEPL</sequence>
<gene>
    <name evidence="1" type="ORF">H4Q86_081</name>
</gene>
<evidence type="ECO:0000313" key="2">
    <source>
        <dbReference type="Proteomes" id="UP000829694"/>
    </source>
</evidence>
<dbReference type="InterPro" id="IPR006824">
    <property type="entry name" value="DNA_helicase_Baculovir"/>
</dbReference>
<keyword evidence="1" id="KW-0378">Hydrolase</keyword>
<dbReference type="EMBL" id="MT844067">
    <property type="protein sequence ID" value="QOD40044.1"/>
    <property type="molecule type" value="Genomic_DNA"/>
</dbReference>
<dbReference type="Proteomes" id="UP000829694">
    <property type="component" value="Segment"/>
</dbReference>
<dbReference type="Pfam" id="PF04735">
    <property type="entry name" value="Baculo_helicase"/>
    <property type="match status" value="1"/>
</dbReference>
<reference evidence="1" key="1">
    <citation type="journal article" date="2020" name="Viruses">
        <title>Genome Analysis of a Novel Clade b Betabaculovirus Isolated from the Legume Pest Matsumuraeses phaseoli (Lepidoptera: Tortricidae).</title>
        <authorList>
            <person name="Shu R."/>
            <person name="Meng Q."/>
            <person name="Miao L."/>
            <person name="Liang H."/>
            <person name="Chen J."/>
            <person name="Xu Y."/>
            <person name="Cheng L."/>
            <person name="Jin W."/>
            <person name="Qin Q."/>
            <person name="Zhang H."/>
        </authorList>
    </citation>
    <scope>NUCLEOTIDE SEQUENCE</scope>
    <source>
        <strain evidence="1">IOZ01</strain>
    </source>
</reference>
<keyword evidence="2" id="KW-1185">Reference proteome</keyword>
<keyword evidence="1" id="KW-0547">Nucleotide-binding</keyword>
<keyword evidence="1" id="KW-0347">Helicase</keyword>
<name>A0AAE7SXQ3_9BBAC</name>
<protein>
    <submittedName>
        <fullName evidence="1">Helicase</fullName>
    </submittedName>
</protein>
<dbReference type="GO" id="GO:0019079">
    <property type="term" value="P:viral genome replication"/>
    <property type="evidence" value="ECO:0007669"/>
    <property type="project" value="InterPro"/>
</dbReference>
<proteinExistence type="predicted"/>
<evidence type="ECO:0000313" key="1">
    <source>
        <dbReference type="EMBL" id="QOD40044.1"/>
    </source>
</evidence>
<keyword evidence="1" id="KW-0067">ATP-binding</keyword>
<dbReference type="GO" id="GO:0003678">
    <property type="term" value="F:DNA helicase activity"/>
    <property type="evidence" value="ECO:0007669"/>
    <property type="project" value="InterPro"/>
</dbReference>
<accession>A0AAE7SXQ3</accession>